<protein>
    <recommendedName>
        <fullName evidence="4">DUF4175 family protein</fullName>
    </recommendedName>
</protein>
<feature type="coiled-coil region" evidence="1">
    <location>
        <begin position="605"/>
        <end position="699"/>
    </location>
</feature>
<feature type="transmembrane region" description="Helical" evidence="2">
    <location>
        <begin position="44"/>
        <end position="69"/>
    </location>
</feature>
<evidence type="ECO:0000313" key="3">
    <source>
        <dbReference type="EMBL" id="HGE99821.1"/>
    </source>
</evidence>
<feature type="coiled-coil region" evidence="1">
    <location>
        <begin position="961"/>
        <end position="988"/>
    </location>
</feature>
<evidence type="ECO:0000256" key="2">
    <source>
        <dbReference type="SAM" id="Phobius"/>
    </source>
</evidence>
<dbReference type="EMBL" id="DTMQ01000042">
    <property type="protein sequence ID" value="HGE99821.1"/>
    <property type="molecule type" value="Genomic_DNA"/>
</dbReference>
<reference evidence="3" key="1">
    <citation type="journal article" date="2020" name="mSystems">
        <title>Genome- and Community-Level Interaction Insights into Carbon Utilization and Element Cycling Functions of Hydrothermarchaeota in Hydrothermal Sediment.</title>
        <authorList>
            <person name="Zhou Z."/>
            <person name="Liu Y."/>
            <person name="Xu W."/>
            <person name="Pan J."/>
            <person name="Luo Z.H."/>
            <person name="Li M."/>
        </authorList>
    </citation>
    <scope>NUCLEOTIDE SEQUENCE [LARGE SCALE GENOMIC DNA]</scope>
    <source>
        <strain evidence="3">SpSt-906</strain>
    </source>
</reference>
<evidence type="ECO:0008006" key="4">
    <source>
        <dbReference type="Google" id="ProtNLM"/>
    </source>
</evidence>
<organism evidence="3">
    <name type="scientific">candidate division WOR-3 bacterium</name>
    <dbReference type="NCBI Taxonomy" id="2052148"/>
    <lineage>
        <taxon>Bacteria</taxon>
        <taxon>Bacteria division WOR-3</taxon>
    </lineage>
</organism>
<accession>A0A7C3UXF1</accession>
<evidence type="ECO:0000256" key="1">
    <source>
        <dbReference type="SAM" id="Coils"/>
    </source>
</evidence>
<feature type="coiled-coil region" evidence="1">
    <location>
        <begin position="499"/>
        <end position="561"/>
    </location>
</feature>
<name>A0A7C3UXF1_UNCW3</name>
<keyword evidence="2" id="KW-0472">Membrane</keyword>
<keyword evidence="2" id="KW-1133">Transmembrane helix</keyword>
<feature type="transmembrane region" description="Helical" evidence="2">
    <location>
        <begin position="149"/>
        <end position="175"/>
    </location>
</feature>
<comment type="caution">
    <text evidence="3">The sequence shown here is derived from an EMBL/GenBank/DDBJ whole genome shotgun (WGS) entry which is preliminary data.</text>
</comment>
<keyword evidence="1" id="KW-0175">Coiled coil</keyword>
<gene>
    <name evidence="3" type="ORF">ENX07_07135</name>
</gene>
<sequence length="1069" mass="124368">MKLLEIIDRLNRRRLANDLLAFSLLLLSSLFLVLLILTTPPSPFLLFFSLLSGFFFYLFYKLFSFFPFFQSYSRIRSGYLLEDKFPVIKGKLIPALSLAENYKKLQGSKEAYSLTLINAAINEAQEILKGLPINAIVNRPFLKKSATAFLMMVWVITLFAFFFPKNFLFSFYSLFSPGRIPLEISISPREILTLPNKEVEIKIAIRAPYQFSSTLLYFVSSSAERKVKLPLKKNQAVYKFYPKEPLLYYVKVFNRLSEKGKIRINQPLALSRLTSFLQPPLYTSLPPLRIDFPKEISCLKGSEIKISGAVNQKADLSFLLNGREVKQIYSADTFFFSFLAIKETLFSIKLIGANQEELVYPVKLNYLPDENPFVRFLLPGEDRDIPESMKILLYLLGLDDFGIKEISLFYQIKEKEIKFYSRYPNKKSDTLSFIWDLTKLNLLPGDEIIYYATIKDNDPYGPKISKSQEYKLRFPTLTEIYSQTVEKREAIKSSLSTQLQESEKVSESIEELISTLKKERKLSWEERRAMESALEKKEEIISALKKLREEVKEMMEELLEGAVYDRETMEKLEELEKLLSEILPQELKEEIKKLRDALQKRSSDLSQILKKMKTTSEELKRQLERSIEILKRLQEEAKLSELEKRLKEIEENQKKIEKEMNQTPKEKLEEREKEIAEALKSWEEELKKLSLSEKEFQEILQGIRKELEKERFSEMAEGIRDEILAGKLSAARRNSESLRKKISQTRRQLSELAAGMKKKRRRDFVDRLWRYGLLLCEMAEKTKELQKETNEKKMGEELIKKSQGIKEGIQGLADSLLGLSSQYLQISPHLADDLLKAITALEEGGNLLFEKNYLAGENKFSEAKTEINNTIENILLLLTMAQKGGMSGSLEDFLSSLSQGLQEMSEILSEMGGMPIPIPSPLSAEQLSALQRILGRQRSLRERLEEMMKGLPEKPGLTSAMEGIIDEMKKIEEDMEKLNITRELVEREEKVFHRLLDVERSIRKKEAEEKREREVGKEFKIEERPILPKDLGEKKRVLQEELLNALRENYPREYYRLIKEYFDALLYEK</sequence>
<proteinExistence type="predicted"/>
<feature type="transmembrane region" description="Helical" evidence="2">
    <location>
        <begin position="20"/>
        <end position="38"/>
    </location>
</feature>
<keyword evidence="2" id="KW-0812">Transmembrane</keyword>
<dbReference type="AlphaFoldDB" id="A0A7C3UXF1"/>